<sequence>MALLWSIINLASWIGVLVSSKGQAFSPSSQPTVVKQPEIWVFVVGDYGENCSVYKDFPLTLDPITKIEDCQKAAATLEIRFSGVESDADAKSCAYHRQSSMSHLRLVHIGLVATNIRIPFCT</sequence>
<accession>A0A6V3U764</accession>
<dbReference type="AlphaFoldDB" id="A0A6V3U764"/>
<reference evidence="3" key="1">
    <citation type="submission" date="2021-01" db="EMBL/GenBank/DDBJ databases">
        <authorList>
            <person name="Corre E."/>
            <person name="Pelletier E."/>
            <person name="Niang G."/>
            <person name="Scheremetjew M."/>
            <person name="Finn R."/>
            <person name="Kale V."/>
            <person name="Holt S."/>
            <person name="Cochrane G."/>
            <person name="Meng A."/>
            <person name="Brown T."/>
            <person name="Cohen L."/>
        </authorList>
    </citation>
    <scope>NUCLEOTIDE SEQUENCE</scope>
    <source>
        <strain evidence="3">CCCM811</strain>
    </source>
</reference>
<evidence type="ECO:0000256" key="1">
    <source>
        <dbReference type="SAM" id="SignalP"/>
    </source>
</evidence>
<evidence type="ECO:0000313" key="3">
    <source>
        <dbReference type="EMBL" id="CAE0682295.1"/>
    </source>
</evidence>
<feature type="chain" id="PRO_5036192711" evidence="1">
    <location>
        <begin position="25"/>
        <end position="122"/>
    </location>
</feature>
<organism evidence="3">
    <name type="scientific">Lotharella globosa</name>
    <dbReference type="NCBI Taxonomy" id="91324"/>
    <lineage>
        <taxon>Eukaryota</taxon>
        <taxon>Sar</taxon>
        <taxon>Rhizaria</taxon>
        <taxon>Cercozoa</taxon>
        <taxon>Chlorarachniophyceae</taxon>
        <taxon>Lotharella</taxon>
    </lineage>
</organism>
<feature type="signal peptide" evidence="1">
    <location>
        <begin position="1"/>
        <end position="24"/>
    </location>
</feature>
<keyword evidence="1" id="KW-0732">Signal</keyword>
<name>A0A6V3U764_9EUKA</name>
<dbReference type="EMBL" id="HBIV01049114">
    <property type="protein sequence ID" value="CAE0682295.1"/>
    <property type="molecule type" value="Transcribed_RNA"/>
</dbReference>
<dbReference type="EMBL" id="HBIV01049113">
    <property type="protein sequence ID" value="CAE0682294.1"/>
    <property type="molecule type" value="Transcribed_RNA"/>
</dbReference>
<protein>
    <submittedName>
        <fullName evidence="3">Uncharacterized protein</fullName>
    </submittedName>
</protein>
<gene>
    <name evidence="2" type="ORF">LGLO00237_LOCUS34082</name>
    <name evidence="3" type="ORF">LGLO00237_LOCUS34083</name>
</gene>
<evidence type="ECO:0000313" key="2">
    <source>
        <dbReference type="EMBL" id="CAE0682294.1"/>
    </source>
</evidence>
<proteinExistence type="predicted"/>